<evidence type="ECO:0008006" key="3">
    <source>
        <dbReference type="Google" id="ProtNLM"/>
    </source>
</evidence>
<dbReference type="EMBL" id="JAKREW010000056">
    <property type="protein sequence ID" value="MCG7508862.1"/>
    <property type="molecule type" value="Genomic_DNA"/>
</dbReference>
<name>A0ABS9QN84_9HYPH</name>
<dbReference type="RefSeq" id="WP_239370365.1">
    <property type="nucleotide sequence ID" value="NZ_JAKREW010000056.1"/>
</dbReference>
<dbReference type="PROSITE" id="PS51257">
    <property type="entry name" value="PROKAR_LIPOPROTEIN"/>
    <property type="match status" value="1"/>
</dbReference>
<reference evidence="1 2" key="1">
    <citation type="submission" date="2022-02" db="EMBL/GenBank/DDBJ databases">
        <title>Draft genome sequence of Mezorhizobium retamae strain IRAMC:0171 isolated from Retama raetam nodules.</title>
        <authorList>
            <person name="Bengaied R."/>
            <person name="Sbissi I."/>
            <person name="Huber K."/>
            <person name="Ghodbane F."/>
            <person name="Nouioui I."/>
            <person name="Tarhouni M."/>
            <person name="Gtari M."/>
        </authorList>
    </citation>
    <scope>NUCLEOTIDE SEQUENCE [LARGE SCALE GENOMIC DNA]</scope>
    <source>
        <strain evidence="1 2">IRAMC:0171</strain>
    </source>
</reference>
<keyword evidence="2" id="KW-1185">Reference proteome</keyword>
<gene>
    <name evidence="1" type="ORF">L4923_27885</name>
</gene>
<evidence type="ECO:0000313" key="2">
    <source>
        <dbReference type="Proteomes" id="UP001201701"/>
    </source>
</evidence>
<comment type="caution">
    <text evidence="1">The sequence shown here is derived from an EMBL/GenBank/DDBJ whole genome shotgun (WGS) entry which is preliminary data.</text>
</comment>
<accession>A0ABS9QN84</accession>
<protein>
    <recommendedName>
        <fullName evidence="3">Lipoprotein</fullName>
    </recommendedName>
</protein>
<evidence type="ECO:0000313" key="1">
    <source>
        <dbReference type="EMBL" id="MCG7508862.1"/>
    </source>
</evidence>
<dbReference type="Proteomes" id="UP001201701">
    <property type="component" value="Unassembled WGS sequence"/>
</dbReference>
<organism evidence="1 2">
    <name type="scientific">Mesorhizobium retamae</name>
    <dbReference type="NCBI Taxonomy" id="2912854"/>
    <lineage>
        <taxon>Bacteria</taxon>
        <taxon>Pseudomonadati</taxon>
        <taxon>Pseudomonadota</taxon>
        <taxon>Alphaproteobacteria</taxon>
        <taxon>Hyphomicrobiales</taxon>
        <taxon>Phyllobacteriaceae</taxon>
        <taxon>Mesorhizobium</taxon>
    </lineage>
</organism>
<sequence>MRLTIGAALFAVVAVAGCTKTVEEMNYSERQALAKQIVDRCLKQGLKLNTPDMKRCTDTEIQSEIYSRRREAAVEDARRGSATVCNRVGYAVICG</sequence>
<proteinExistence type="predicted"/>